<dbReference type="Gene3D" id="1.10.510.10">
    <property type="entry name" value="Transferase(Phosphotransferase) domain 1"/>
    <property type="match status" value="1"/>
</dbReference>
<gene>
    <name evidence="2" type="ORF">PCOR1329_LOCUS67462</name>
</gene>
<protein>
    <recommendedName>
        <fullName evidence="4">Non-specific serine/threonine protein kinase</fullName>
    </recommendedName>
</protein>
<comment type="caution">
    <text evidence="2">The sequence shown here is derived from an EMBL/GenBank/DDBJ whole genome shotgun (WGS) entry which is preliminary data.</text>
</comment>
<name>A0ABN9WJF3_9DINO</name>
<dbReference type="SUPFAM" id="SSF56112">
    <property type="entry name" value="Protein kinase-like (PK-like)"/>
    <property type="match status" value="1"/>
</dbReference>
<feature type="region of interest" description="Disordered" evidence="1">
    <location>
        <begin position="1"/>
        <end position="23"/>
    </location>
</feature>
<dbReference type="Proteomes" id="UP001189429">
    <property type="component" value="Unassembled WGS sequence"/>
</dbReference>
<evidence type="ECO:0000313" key="2">
    <source>
        <dbReference type="EMBL" id="CAK0886006.1"/>
    </source>
</evidence>
<evidence type="ECO:0000256" key="1">
    <source>
        <dbReference type="SAM" id="MobiDB-lite"/>
    </source>
</evidence>
<reference evidence="2" key="1">
    <citation type="submission" date="2023-10" db="EMBL/GenBank/DDBJ databases">
        <authorList>
            <person name="Chen Y."/>
            <person name="Shah S."/>
            <person name="Dougan E. K."/>
            <person name="Thang M."/>
            <person name="Chan C."/>
        </authorList>
    </citation>
    <scope>NUCLEOTIDE SEQUENCE [LARGE SCALE GENOMIC DNA]</scope>
</reference>
<proteinExistence type="predicted"/>
<dbReference type="InterPro" id="IPR011009">
    <property type="entry name" value="Kinase-like_dom_sf"/>
</dbReference>
<accession>A0ABN9WJF3</accession>
<keyword evidence="3" id="KW-1185">Reference proteome</keyword>
<evidence type="ECO:0008006" key="4">
    <source>
        <dbReference type="Google" id="ProtNLM"/>
    </source>
</evidence>
<dbReference type="EMBL" id="CAUYUJ010018742">
    <property type="protein sequence ID" value="CAK0886006.1"/>
    <property type="molecule type" value="Genomic_DNA"/>
</dbReference>
<organism evidence="2 3">
    <name type="scientific">Prorocentrum cordatum</name>
    <dbReference type="NCBI Taxonomy" id="2364126"/>
    <lineage>
        <taxon>Eukaryota</taxon>
        <taxon>Sar</taxon>
        <taxon>Alveolata</taxon>
        <taxon>Dinophyceae</taxon>
        <taxon>Prorocentrales</taxon>
        <taxon>Prorocentraceae</taxon>
        <taxon>Prorocentrum</taxon>
    </lineage>
</organism>
<evidence type="ECO:0000313" key="3">
    <source>
        <dbReference type="Proteomes" id="UP001189429"/>
    </source>
</evidence>
<sequence>MQRLGATPETSPRSLGDHSAGDRSLGEVCGGRFSLVSEMPRKRHHSTTLYQGISTSTEELVAVKMERPKPGGLQDEVDILLQLARPGPLQGFLAVRFWGLEGVRNCLVTEFLGQSLANRVQERGRLSAQDTLLVAQQVLQRVEMGWWFCTRTALSTGTSPRATSSLG</sequence>